<keyword evidence="5 6" id="KW-0269">Exonuclease</keyword>
<dbReference type="GO" id="GO:0006308">
    <property type="term" value="P:DNA catabolic process"/>
    <property type="evidence" value="ECO:0007669"/>
    <property type="project" value="UniProtKB-UniRule"/>
</dbReference>
<accession>A0A1N7ILP0</accession>
<dbReference type="GO" id="GO:0009318">
    <property type="term" value="C:exodeoxyribonuclease VII complex"/>
    <property type="evidence" value="ECO:0007669"/>
    <property type="project" value="UniProtKB-UniRule"/>
</dbReference>
<dbReference type="InterPro" id="IPR037004">
    <property type="entry name" value="Exonuc_VII_ssu_sf"/>
</dbReference>
<comment type="function">
    <text evidence="6">Bidirectionally degrades single-stranded DNA into large acid-insoluble oligonucleotides, which are then degraded further into small acid-soluble oligonucleotides.</text>
</comment>
<gene>
    <name evidence="6" type="primary">xseB</name>
    <name evidence="7" type="ORF">SAMN05421790_10179</name>
</gene>
<evidence type="ECO:0000256" key="5">
    <source>
        <dbReference type="ARBA" id="ARBA00022839"/>
    </source>
</evidence>
<protein>
    <recommendedName>
        <fullName evidence="6">Exodeoxyribonuclease 7 small subunit</fullName>
        <ecNumber evidence="6">3.1.11.6</ecNumber>
    </recommendedName>
    <alternativeName>
        <fullName evidence="6">Exodeoxyribonuclease VII small subunit</fullName>
        <shortName evidence="6">Exonuclease VII small subunit</shortName>
    </alternativeName>
</protein>
<dbReference type="NCBIfam" id="NF002139">
    <property type="entry name" value="PRK00977.1-3"/>
    <property type="match status" value="1"/>
</dbReference>
<dbReference type="HAMAP" id="MF_00337">
    <property type="entry name" value="Exonuc_7_S"/>
    <property type="match status" value="1"/>
</dbReference>
<reference evidence="8" key="1">
    <citation type="submission" date="2017-01" db="EMBL/GenBank/DDBJ databases">
        <authorList>
            <person name="Varghese N."/>
            <person name="Submissions S."/>
        </authorList>
    </citation>
    <scope>NUCLEOTIDE SEQUENCE [LARGE SCALE GENOMIC DNA]</scope>
    <source>
        <strain evidence="8">DSM 45196</strain>
    </source>
</reference>
<dbReference type="SUPFAM" id="SSF116842">
    <property type="entry name" value="XseB-like"/>
    <property type="match status" value="1"/>
</dbReference>
<dbReference type="GO" id="GO:0005829">
    <property type="term" value="C:cytosol"/>
    <property type="evidence" value="ECO:0007669"/>
    <property type="project" value="TreeGrafter"/>
</dbReference>
<dbReference type="PANTHER" id="PTHR34137">
    <property type="entry name" value="EXODEOXYRIBONUCLEASE 7 SMALL SUBUNIT"/>
    <property type="match status" value="1"/>
</dbReference>
<keyword evidence="3 6" id="KW-0540">Nuclease</keyword>
<dbReference type="EMBL" id="FTOD01000001">
    <property type="protein sequence ID" value="SIS37990.1"/>
    <property type="molecule type" value="Genomic_DNA"/>
</dbReference>
<dbReference type="Pfam" id="PF02609">
    <property type="entry name" value="Exonuc_VII_S"/>
    <property type="match status" value="1"/>
</dbReference>
<name>A0A1N7ILP0_9BACL</name>
<keyword evidence="2 6" id="KW-0963">Cytoplasm</keyword>
<dbReference type="AlphaFoldDB" id="A0A1N7ILP0"/>
<dbReference type="RefSeq" id="WP_009708367.1">
    <property type="nucleotide sequence ID" value="NZ_CP048103.1"/>
</dbReference>
<comment type="catalytic activity">
    <reaction evidence="6">
        <text>Exonucleolytic cleavage in either 5'- to 3'- or 3'- to 5'-direction to yield nucleoside 5'-phosphates.</text>
        <dbReference type="EC" id="3.1.11.6"/>
    </reaction>
</comment>
<evidence type="ECO:0000256" key="1">
    <source>
        <dbReference type="ARBA" id="ARBA00009998"/>
    </source>
</evidence>
<comment type="similarity">
    <text evidence="1 6">Belongs to the XseB family.</text>
</comment>
<evidence type="ECO:0000256" key="4">
    <source>
        <dbReference type="ARBA" id="ARBA00022801"/>
    </source>
</evidence>
<sequence length="89" mass="10517">MEKADKQKEAGLPENLSFEEAMDRLEEVVEHLESGEVPLEESIRLFEEGMKLSRYCGEKLEKMEQHVEMLVRENGEWVKKPFQSEEEME</sequence>
<evidence type="ECO:0000256" key="6">
    <source>
        <dbReference type="HAMAP-Rule" id="MF_00337"/>
    </source>
</evidence>
<dbReference type="GO" id="GO:0008855">
    <property type="term" value="F:exodeoxyribonuclease VII activity"/>
    <property type="evidence" value="ECO:0007669"/>
    <property type="project" value="UniProtKB-UniRule"/>
</dbReference>
<evidence type="ECO:0000313" key="8">
    <source>
        <dbReference type="Proteomes" id="UP000186795"/>
    </source>
</evidence>
<evidence type="ECO:0000256" key="2">
    <source>
        <dbReference type="ARBA" id="ARBA00022490"/>
    </source>
</evidence>
<organism evidence="7 8">
    <name type="scientific">Kroppenstedtia eburnea</name>
    <dbReference type="NCBI Taxonomy" id="714067"/>
    <lineage>
        <taxon>Bacteria</taxon>
        <taxon>Bacillati</taxon>
        <taxon>Bacillota</taxon>
        <taxon>Bacilli</taxon>
        <taxon>Bacillales</taxon>
        <taxon>Thermoactinomycetaceae</taxon>
        <taxon>Kroppenstedtia</taxon>
    </lineage>
</organism>
<dbReference type="EC" id="3.1.11.6" evidence="6"/>
<evidence type="ECO:0000256" key="3">
    <source>
        <dbReference type="ARBA" id="ARBA00022722"/>
    </source>
</evidence>
<proteinExistence type="inferred from homology"/>
<dbReference type="InterPro" id="IPR003761">
    <property type="entry name" value="Exonuc_VII_S"/>
</dbReference>
<comment type="subunit">
    <text evidence="6">Heterooligomer composed of large and small subunits.</text>
</comment>
<dbReference type="Proteomes" id="UP000186795">
    <property type="component" value="Unassembled WGS sequence"/>
</dbReference>
<dbReference type="OrthoDB" id="9798666at2"/>
<dbReference type="Gene3D" id="1.10.287.1040">
    <property type="entry name" value="Exonuclease VII, small subunit"/>
    <property type="match status" value="1"/>
</dbReference>
<dbReference type="NCBIfam" id="TIGR01280">
    <property type="entry name" value="xseB"/>
    <property type="match status" value="1"/>
</dbReference>
<evidence type="ECO:0000313" key="7">
    <source>
        <dbReference type="EMBL" id="SIS37990.1"/>
    </source>
</evidence>
<keyword evidence="4 6" id="KW-0378">Hydrolase</keyword>
<keyword evidence="8" id="KW-1185">Reference proteome</keyword>
<comment type="subcellular location">
    <subcellularLocation>
        <location evidence="6">Cytoplasm</location>
    </subcellularLocation>
</comment>
<dbReference type="PANTHER" id="PTHR34137:SF1">
    <property type="entry name" value="EXODEOXYRIBONUCLEASE 7 SMALL SUBUNIT"/>
    <property type="match status" value="1"/>
</dbReference>